<evidence type="ECO:0000256" key="2">
    <source>
        <dbReference type="SAM" id="SignalP"/>
    </source>
</evidence>
<name>R9PFY9_PSEHS</name>
<reference evidence="4" key="1">
    <citation type="journal article" date="2013" name="Genome Announc.">
        <title>Draft genome sequence of the basidiomycetous yeast-like fungus Pseudozyma hubeiensis SY62, which produces an abundant amount of the biosurfactant mannosylerythritol lipids.</title>
        <authorList>
            <person name="Konishi M."/>
            <person name="Hatada Y."/>
            <person name="Horiuchi J."/>
        </authorList>
    </citation>
    <scope>NUCLEOTIDE SEQUENCE [LARGE SCALE GENOMIC DNA]</scope>
    <source>
        <strain evidence="4">SY62</strain>
    </source>
</reference>
<feature type="chain" id="PRO_5004478231" evidence="2">
    <location>
        <begin position="25"/>
        <end position="513"/>
    </location>
</feature>
<keyword evidence="2" id="KW-0732">Signal</keyword>
<proteinExistence type="predicted"/>
<feature type="compositionally biased region" description="Low complexity" evidence="1">
    <location>
        <begin position="98"/>
        <end position="107"/>
    </location>
</feature>
<dbReference type="eggNOG" id="ENOG502RDQ1">
    <property type="taxonomic scope" value="Eukaryota"/>
</dbReference>
<evidence type="ECO:0000313" key="4">
    <source>
        <dbReference type="Proteomes" id="UP000014071"/>
    </source>
</evidence>
<accession>R9PFY9</accession>
<dbReference type="AlphaFoldDB" id="R9PFY9"/>
<evidence type="ECO:0000256" key="1">
    <source>
        <dbReference type="SAM" id="MobiDB-lite"/>
    </source>
</evidence>
<sequence length="513" mass="57640">MLFPNAMHVLGWLAFIASFSEIICSPVAPQQLEERLAFDLNELPGDVERAASQEIFHTNPHSFAPEAPVFGSSSGAFQQYRARQISRSGTQNYKRPPAEASSSSFPALERSSTHLRSTQVLQTVDGDRKPRSPFYDLDLNSAVADTVEGGRDATRPGNAVREMAVRDPRVFSGAFFRLTLSSDLDVTRLINSLEHGGADGEATSARRDFVHGKIPMPVEKFFATYFSGRKFAKQILLGRGDGARSIFLFPFTITMKRYQPVDGLQEYVAAWEIGRIDRAGSFDMHFYGFYPFSRTAFKNLEHRPQSTHESYFFFAPSPTATGQPLTIVISRVGGEVGLDTINGIAVGHEGTPDILALVDSSRLQRALASSTHIPGRYLAMAQEYPLGELGPLKRWIESSDLPQKAFVQRRLVPPQIDELPFVTELRFRKEQEVKIITNTDGETYMLDFAAGRRFPGMMTMWKFGPVLDEDRKRRLLILKAYFATDRASYNQLRPDTVPGLRVTRFQYDMDRIP</sequence>
<dbReference type="Proteomes" id="UP000014071">
    <property type="component" value="Unassembled WGS sequence"/>
</dbReference>
<dbReference type="RefSeq" id="XP_012190602.1">
    <property type="nucleotide sequence ID" value="XM_012335212.1"/>
</dbReference>
<gene>
    <name evidence="3" type="ORF">PHSY_004599</name>
</gene>
<dbReference type="EMBL" id="DF238808">
    <property type="protein sequence ID" value="GAC97015.1"/>
    <property type="molecule type" value="Genomic_DNA"/>
</dbReference>
<keyword evidence="4" id="KW-1185">Reference proteome</keyword>
<evidence type="ECO:0000313" key="3">
    <source>
        <dbReference type="EMBL" id="GAC97015.1"/>
    </source>
</evidence>
<protein>
    <submittedName>
        <fullName evidence="3">Uncharacterized protein</fullName>
    </submittedName>
</protein>
<dbReference type="GeneID" id="24109881"/>
<dbReference type="HOGENOM" id="CLU_531136_0_0_1"/>
<organism evidence="3 4">
    <name type="scientific">Pseudozyma hubeiensis (strain SY62)</name>
    <name type="common">Yeast</name>
    <dbReference type="NCBI Taxonomy" id="1305764"/>
    <lineage>
        <taxon>Eukaryota</taxon>
        <taxon>Fungi</taxon>
        <taxon>Dikarya</taxon>
        <taxon>Basidiomycota</taxon>
        <taxon>Ustilaginomycotina</taxon>
        <taxon>Ustilaginomycetes</taxon>
        <taxon>Ustilaginales</taxon>
        <taxon>Ustilaginaceae</taxon>
        <taxon>Pseudozyma</taxon>
    </lineage>
</organism>
<feature type="region of interest" description="Disordered" evidence="1">
    <location>
        <begin position="86"/>
        <end position="129"/>
    </location>
</feature>
<dbReference type="OrthoDB" id="2556339at2759"/>
<feature type="signal peptide" evidence="2">
    <location>
        <begin position="1"/>
        <end position="24"/>
    </location>
</feature>